<evidence type="ECO:0000256" key="16">
    <source>
        <dbReference type="ARBA" id="ARBA00038053"/>
    </source>
</evidence>
<evidence type="ECO:0000256" key="13">
    <source>
        <dbReference type="ARBA" id="ARBA00023316"/>
    </source>
</evidence>
<keyword evidence="7 22" id="KW-0812">Transmembrane</keyword>
<dbReference type="GO" id="GO:0008955">
    <property type="term" value="F:peptidoglycan glycosyltransferase activity"/>
    <property type="evidence" value="ECO:0007669"/>
    <property type="project" value="UniProtKB-EC"/>
</dbReference>
<evidence type="ECO:0000256" key="5">
    <source>
        <dbReference type="ARBA" id="ARBA00022676"/>
    </source>
</evidence>
<reference evidence="24" key="4">
    <citation type="submission" date="2015-04" db="EMBL/GenBank/DDBJ databases">
        <title>Physiological reanalysis, assessment of diazotrophy, and genome sequences of multiple isolates of Streptomyces thermoautotrophicus.</title>
        <authorList>
            <person name="MacKellar D.C."/>
            <person name="Lieber L."/>
            <person name="Norman J."/>
            <person name="Bolger A."/>
            <person name="Tobin C."/>
            <person name="Murray J.W."/>
            <person name="Woodward J."/>
            <person name="Friesen M."/>
            <person name="Prell J."/>
        </authorList>
    </citation>
    <scope>NUCLEOTIDE SEQUENCE [LARGE SCALE GENOMIC DNA]</scope>
    <source>
        <strain evidence="24">H1</strain>
    </source>
</reference>
<evidence type="ECO:0000256" key="8">
    <source>
        <dbReference type="ARBA" id="ARBA00022960"/>
    </source>
</evidence>
<accession>A0A132MUJ9</accession>
<dbReference type="EMBL" id="JYIJ01000018">
    <property type="protein sequence ID" value="KWX00324.1"/>
    <property type="molecule type" value="Genomic_DNA"/>
</dbReference>
<dbReference type="Proteomes" id="UP000070659">
    <property type="component" value="Unassembled WGS sequence"/>
</dbReference>
<evidence type="ECO:0000256" key="15">
    <source>
        <dbReference type="ARBA" id="ARBA00033270"/>
    </source>
</evidence>
<dbReference type="InterPro" id="IPR013437">
    <property type="entry name" value="FtsW"/>
</dbReference>
<keyword evidence="12" id="KW-0131">Cell cycle</keyword>
<evidence type="ECO:0000313" key="26">
    <source>
        <dbReference type="Proteomes" id="UP000070188"/>
    </source>
</evidence>
<keyword evidence="5" id="KW-0328">Glycosyltransferase</keyword>
<evidence type="ECO:0000256" key="6">
    <source>
        <dbReference type="ARBA" id="ARBA00022679"/>
    </source>
</evidence>
<keyword evidence="4 24" id="KW-0132">Cell division</keyword>
<comment type="subcellular location">
    <subcellularLocation>
        <location evidence="1">Cell membrane</location>
        <topology evidence="1">Multi-pass membrane protein</topology>
    </subcellularLocation>
</comment>
<keyword evidence="13" id="KW-0961">Cell wall biogenesis/degradation</keyword>
<evidence type="ECO:0000313" key="23">
    <source>
        <dbReference type="EMBL" id="KWX00324.1"/>
    </source>
</evidence>
<dbReference type="PANTHER" id="PTHR30474">
    <property type="entry name" value="CELL CYCLE PROTEIN"/>
    <property type="match status" value="1"/>
</dbReference>
<keyword evidence="26" id="KW-1185">Reference proteome</keyword>
<dbReference type="GO" id="GO:0009252">
    <property type="term" value="P:peptidoglycan biosynthetic process"/>
    <property type="evidence" value="ECO:0007669"/>
    <property type="project" value="UniProtKB-KW"/>
</dbReference>
<protein>
    <recommendedName>
        <fullName evidence="17">Probable peptidoglycan glycosyltransferase FtsW</fullName>
        <ecNumber evidence="19">2.4.99.28</ecNumber>
    </recommendedName>
    <alternativeName>
        <fullName evidence="18">Cell division protein FtsW</fullName>
    </alternativeName>
    <alternativeName>
        <fullName evidence="15">Cell wall polymerase</fullName>
    </alternativeName>
    <alternativeName>
        <fullName evidence="14">Peptidoglycan polymerase</fullName>
    </alternativeName>
</protein>
<keyword evidence="11 22" id="KW-0472">Membrane</keyword>
<evidence type="ECO:0000256" key="1">
    <source>
        <dbReference type="ARBA" id="ARBA00004651"/>
    </source>
</evidence>
<dbReference type="InterPro" id="IPR018365">
    <property type="entry name" value="Cell_cycle_FtsW-rel_CS"/>
</dbReference>
<dbReference type="PROSITE" id="PS00428">
    <property type="entry name" value="FTSW_RODA_SPOVE"/>
    <property type="match status" value="1"/>
</dbReference>
<evidence type="ECO:0000313" key="25">
    <source>
        <dbReference type="EMBL" id="KWX08724.1"/>
    </source>
</evidence>
<keyword evidence="10 22" id="KW-1133">Transmembrane helix</keyword>
<reference evidence="27" key="1">
    <citation type="submission" date="2015-02" db="EMBL/GenBank/DDBJ databases">
        <title>Physiological reanalysis, assessment of diazotrophy, and genome sequences of multiple isolates of Streptomyces thermoautotrophicus.</title>
        <authorList>
            <person name="MacKellar D.C."/>
            <person name="Lieber L."/>
            <person name="Norman J."/>
            <person name="Bolger A."/>
            <person name="Tobin C."/>
            <person name="Murray J.W."/>
            <person name="Friesen M."/>
            <person name="Prell J."/>
        </authorList>
    </citation>
    <scope>NUCLEOTIDE SEQUENCE [LARGE SCALE GENOMIC DNA]</scope>
    <source>
        <strain evidence="27">UBT1</strain>
    </source>
</reference>
<evidence type="ECO:0000256" key="20">
    <source>
        <dbReference type="ARBA" id="ARBA00049902"/>
    </source>
</evidence>
<dbReference type="STRING" id="1469144.LI90_2617"/>
<dbReference type="GO" id="GO:0008360">
    <property type="term" value="P:regulation of cell shape"/>
    <property type="evidence" value="ECO:0007669"/>
    <property type="project" value="UniProtKB-KW"/>
</dbReference>
<feature type="transmembrane region" description="Helical" evidence="22">
    <location>
        <begin position="177"/>
        <end position="193"/>
    </location>
</feature>
<dbReference type="GO" id="GO:0032153">
    <property type="term" value="C:cell division site"/>
    <property type="evidence" value="ECO:0007669"/>
    <property type="project" value="TreeGrafter"/>
</dbReference>
<dbReference type="PANTHER" id="PTHR30474:SF2">
    <property type="entry name" value="PEPTIDOGLYCAN GLYCOSYLTRANSFERASE FTSW-RELATED"/>
    <property type="match status" value="1"/>
</dbReference>
<feature type="transmembrane region" description="Helical" evidence="22">
    <location>
        <begin position="198"/>
        <end position="214"/>
    </location>
</feature>
<gene>
    <name evidence="24" type="ORF">LI90_2617</name>
    <name evidence="23" type="ORF">TH66_15990</name>
    <name evidence="25" type="ORF">TR74_13690</name>
</gene>
<feature type="transmembrane region" description="Helical" evidence="22">
    <location>
        <begin position="86"/>
        <end position="105"/>
    </location>
</feature>
<dbReference type="EC" id="2.4.99.28" evidence="19"/>
<evidence type="ECO:0000313" key="24">
    <source>
        <dbReference type="EMBL" id="KWX01585.1"/>
    </source>
</evidence>
<feature type="transmembrane region" description="Helical" evidence="22">
    <location>
        <begin position="284"/>
        <end position="304"/>
    </location>
</feature>
<name>A0A132MUJ9_9ACTN</name>
<evidence type="ECO:0000313" key="28">
    <source>
        <dbReference type="Proteomes" id="UP000070659"/>
    </source>
</evidence>
<feature type="transmembrane region" description="Helical" evidence="22">
    <location>
        <begin position="59"/>
        <end position="79"/>
    </location>
</feature>
<evidence type="ECO:0000256" key="4">
    <source>
        <dbReference type="ARBA" id="ARBA00022618"/>
    </source>
</evidence>
<reference evidence="26" key="3">
    <citation type="submission" date="2015-04" db="EMBL/GenBank/DDBJ databases">
        <title>Physiological reanalysis, assessment of diazotrophy, and genome sequences of multiple isolates of Streptomyces thermoautotrophicus.</title>
        <authorList>
            <person name="MacKellar D.C."/>
            <person name="Lieber L."/>
            <person name="Norman J."/>
            <person name="Bolger A."/>
            <person name="Tobin C."/>
            <person name="Murray J.W."/>
            <person name="Chang R."/>
            <person name="Ford T."/>
            <person name="Nguyen P.Q."/>
            <person name="Woodward J."/>
            <person name="Permingeat H."/>
            <person name="Joshi N.S."/>
            <person name="Silver P.A."/>
            <person name="Usadel B."/>
            <person name="Rutherford A.W."/>
            <person name="Friesen M."/>
            <person name="Prell J."/>
        </authorList>
    </citation>
    <scope>NUCLEOTIDE SEQUENCE [LARGE SCALE GENOMIC DNA]</scope>
    <source>
        <strain evidence="26">H1</strain>
    </source>
</reference>
<comment type="function">
    <text evidence="21">Peptidoglycan polymerase that is essential for cell division.</text>
</comment>
<evidence type="ECO:0000256" key="11">
    <source>
        <dbReference type="ARBA" id="ARBA00023136"/>
    </source>
</evidence>
<dbReference type="GO" id="GO:0071555">
    <property type="term" value="P:cell wall organization"/>
    <property type="evidence" value="ECO:0007669"/>
    <property type="project" value="UniProtKB-KW"/>
</dbReference>
<dbReference type="EMBL" id="LAXD01000001">
    <property type="protein sequence ID" value="KWX01585.1"/>
    <property type="molecule type" value="Genomic_DNA"/>
</dbReference>
<evidence type="ECO:0000256" key="22">
    <source>
        <dbReference type="SAM" id="Phobius"/>
    </source>
</evidence>
<comment type="similarity">
    <text evidence="16">Belongs to the SEDS family. FtsW subfamily.</text>
</comment>
<organism evidence="24 26">
    <name type="scientific">Carbonactinospora thermoautotrophica</name>
    <dbReference type="NCBI Taxonomy" id="1469144"/>
    <lineage>
        <taxon>Bacteria</taxon>
        <taxon>Bacillati</taxon>
        <taxon>Actinomycetota</taxon>
        <taxon>Actinomycetes</taxon>
        <taxon>Kitasatosporales</taxon>
        <taxon>Carbonactinosporaceae</taxon>
        <taxon>Carbonactinospora</taxon>
    </lineage>
</organism>
<dbReference type="GO" id="GO:0005886">
    <property type="term" value="C:plasma membrane"/>
    <property type="evidence" value="ECO:0007669"/>
    <property type="project" value="UniProtKB-SubCell"/>
</dbReference>
<comment type="pathway">
    <text evidence="2">Cell wall biogenesis; peptidoglycan biosynthesis.</text>
</comment>
<feature type="transmembrane region" description="Helical" evidence="22">
    <location>
        <begin position="350"/>
        <end position="372"/>
    </location>
</feature>
<dbReference type="Proteomes" id="UP000070188">
    <property type="component" value="Unassembled WGS sequence"/>
</dbReference>
<evidence type="ECO:0000256" key="18">
    <source>
        <dbReference type="ARBA" id="ARBA00041418"/>
    </source>
</evidence>
<reference evidence="23 28" key="2">
    <citation type="submission" date="2015-02" db="EMBL/GenBank/DDBJ databases">
        <title>Physiological reanalysis, assessment of diazotrophy, and genome sequences of multiple isolates of Streptomyces thermoautotrophicus.</title>
        <authorList>
            <person name="MacKellar D.C."/>
            <person name="Lieber L."/>
            <person name="Norman J."/>
            <person name="Bolger A."/>
            <person name="Tobin C."/>
            <person name="Murray J.W."/>
            <person name="Prell J."/>
        </authorList>
    </citation>
    <scope>NUCLEOTIDE SEQUENCE [LARGE SCALE GENOMIC DNA]</scope>
    <source>
        <strain evidence="23 28">UBT1</strain>
    </source>
</reference>
<dbReference type="Pfam" id="PF01098">
    <property type="entry name" value="FTSW_RODA_SPOVE"/>
    <property type="match status" value="1"/>
</dbReference>
<keyword evidence="9" id="KW-0573">Peptidoglycan synthesis</keyword>
<dbReference type="NCBIfam" id="TIGR02614">
    <property type="entry name" value="ftsW"/>
    <property type="match status" value="1"/>
</dbReference>
<dbReference type="EMBL" id="JYIK01000946">
    <property type="protein sequence ID" value="KWX08724.1"/>
    <property type="molecule type" value="Genomic_DNA"/>
</dbReference>
<feature type="transmembrane region" description="Helical" evidence="22">
    <location>
        <begin position="325"/>
        <end position="344"/>
    </location>
</feature>
<feature type="transmembrane region" description="Helical" evidence="22">
    <location>
        <begin position="154"/>
        <end position="171"/>
    </location>
</feature>
<dbReference type="InterPro" id="IPR001182">
    <property type="entry name" value="FtsW/RodA"/>
</dbReference>
<evidence type="ECO:0000256" key="9">
    <source>
        <dbReference type="ARBA" id="ARBA00022984"/>
    </source>
</evidence>
<dbReference type="GO" id="GO:0015648">
    <property type="term" value="F:lipid-linked peptidoglycan transporter activity"/>
    <property type="evidence" value="ECO:0007669"/>
    <property type="project" value="TreeGrafter"/>
</dbReference>
<comment type="caution">
    <text evidence="24">The sequence shown here is derived from an EMBL/GenBank/DDBJ whole genome shotgun (WGS) entry which is preliminary data.</text>
</comment>
<evidence type="ECO:0000256" key="19">
    <source>
        <dbReference type="ARBA" id="ARBA00044770"/>
    </source>
</evidence>
<evidence type="ECO:0000256" key="10">
    <source>
        <dbReference type="ARBA" id="ARBA00022989"/>
    </source>
</evidence>
<dbReference type="Proteomes" id="UP000070598">
    <property type="component" value="Unassembled WGS sequence"/>
</dbReference>
<evidence type="ECO:0000256" key="7">
    <source>
        <dbReference type="ARBA" id="ARBA00022692"/>
    </source>
</evidence>
<evidence type="ECO:0000256" key="17">
    <source>
        <dbReference type="ARBA" id="ARBA00041185"/>
    </source>
</evidence>
<keyword evidence="3" id="KW-1003">Cell membrane</keyword>
<proteinExistence type="inferred from homology"/>
<evidence type="ECO:0000313" key="27">
    <source>
        <dbReference type="Proteomes" id="UP000070598"/>
    </source>
</evidence>
<feature type="transmembrane region" description="Helical" evidence="22">
    <location>
        <begin position="21"/>
        <end position="47"/>
    </location>
</feature>
<dbReference type="GO" id="GO:0051301">
    <property type="term" value="P:cell division"/>
    <property type="evidence" value="ECO:0007669"/>
    <property type="project" value="UniProtKB-KW"/>
</dbReference>
<evidence type="ECO:0000256" key="21">
    <source>
        <dbReference type="ARBA" id="ARBA00049966"/>
    </source>
</evidence>
<comment type="catalytic activity">
    <reaction evidence="20">
        <text>[GlcNAc-(1-&gt;4)-Mur2Ac(oyl-L-Ala-gamma-D-Glu-L-Lys-D-Ala-D-Ala)](n)-di-trans,octa-cis-undecaprenyl diphosphate + beta-D-GlcNAc-(1-&gt;4)-Mur2Ac(oyl-L-Ala-gamma-D-Glu-L-Lys-D-Ala-D-Ala)-di-trans,octa-cis-undecaprenyl diphosphate = [GlcNAc-(1-&gt;4)-Mur2Ac(oyl-L-Ala-gamma-D-Glu-L-Lys-D-Ala-D-Ala)](n+1)-di-trans,octa-cis-undecaprenyl diphosphate + di-trans,octa-cis-undecaprenyl diphosphate + H(+)</text>
        <dbReference type="Rhea" id="RHEA:23708"/>
        <dbReference type="Rhea" id="RHEA-COMP:9602"/>
        <dbReference type="Rhea" id="RHEA-COMP:9603"/>
        <dbReference type="ChEBI" id="CHEBI:15378"/>
        <dbReference type="ChEBI" id="CHEBI:58405"/>
        <dbReference type="ChEBI" id="CHEBI:60033"/>
        <dbReference type="ChEBI" id="CHEBI:78435"/>
        <dbReference type="EC" id="2.4.99.28"/>
    </reaction>
</comment>
<sequence length="404" mass="43251">MATEQLPVSRSKRLLDRPLTSYYLVLGAGLLLIALGLMMVFSASLYWAQEYTGSIWTIFVRQAQWAVVGFVGMAVAAHLPPQAYRAFAYPGLLVALVLLALVPIVGEDIKGNQNWLNLGAFRLQPSEFAKLALIVWGADLLTRKRKLLNQWKHLLVPLVPVAALLMLPVVLGRDAGTVVILMAILLGLLWITGAPLRLFAGLAACVGAGIWYLVTSAQHRAERFQTFLDPFAAPRRAGYQPIHGLFALGSGGLFGQGIGAGAQKWGYLPEAHTDFIFAVIGEELGLVGTLAVLALFATLGYAGLRIAGRTRDSFVRLAAGGITTWLMAQTVVNIGGVIGVLPVAGLPLPFVSYGGSALLTCMFALGMLLSFAKHEPGAQAALAARGLGLLPRTLSWLVPHRKKR</sequence>
<evidence type="ECO:0000256" key="14">
    <source>
        <dbReference type="ARBA" id="ARBA00032370"/>
    </source>
</evidence>
<dbReference type="PATRIC" id="fig|1469144.10.peg.2830"/>
<evidence type="ECO:0000256" key="2">
    <source>
        <dbReference type="ARBA" id="ARBA00004752"/>
    </source>
</evidence>
<keyword evidence="8" id="KW-0133">Cell shape</keyword>
<evidence type="ECO:0000256" key="12">
    <source>
        <dbReference type="ARBA" id="ARBA00023306"/>
    </source>
</evidence>
<evidence type="ECO:0000256" key="3">
    <source>
        <dbReference type="ARBA" id="ARBA00022475"/>
    </source>
</evidence>
<keyword evidence="6" id="KW-0808">Transferase</keyword>
<dbReference type="RefSeq" id="WP_066888162.1">
    <property type="nucleotide sequence ID" value="NZ_JYIJ01000018.1"/>
</dbReference>
<dbReference type="AlphaFoldDB" id="A0A132MUJ9"/>